<dbReference type="EMBL" id="JBHLTF010000023">
    <property type="protein sequence ID" value="MFC0717119.1"/>
    <property type="molecule type" value="Genomic_DNA"/>
</dbReference>
<dbReference type="InterPro" id="IPR007712">
    <property type="entry name" value="RelE/ParE_toxin"/>
</dbReference>
<keyword evidence="3" id="KW-1185">Reference proteome</keyword>
<name>A0ABV6SUK3_9GAMM</name>
<sequence length="104" mass="11319">MSRVELAPGVIDDLDRIVDHLQHHEVADAEARVAEIISALDVLADNPLIGPPAAGGDRRELMIGRDAKGYVALYRYLALIDTALVLAIRSQREAGYSTAELLRT</sequence>
<dbReference type="Pfam" id="PF05016">
    <property type="entry name" value="ParE_toxin"/>
    <property type="match status" value="1"/>
</dbReference>
<dbReference type="Gene3D" id="3.30.2310.20">
    <property type="entry name" value="RelE-like"/>
    <property type="match status" value="1"/>
</dbReference>
<reference evidence="2 3" key="1">
    <citation type="submission" date="2024-09" db="EMBL/GenBank/DDBJ databases">
        <authorList>
            <person name="Sun Q."/>
            <person name="Mori K."/>
        </authorList>
    </citation>
    <scope>NUCLEOTIDE SEQUENCE [LARGE SCALE GENOMIC DNA]</scope>
    <source>
        <strain evidence="2 3">KCTC 52403</strain>
    </source>
</reference>
<protein>
    <submittedName>
        <fullName evidence="2">Type II toxin-antitoxin system RelE/ParE family toxin</fullName>
    </submittedName>
</protein>
<evidence type="ECO:0000313" key="2">
    <source>
        <dbReference type="EMBL" id="MFC0717119.1"/>
    </source>
</evidence>
<organism evidence="2 3">
    <name type="scientific">Luteimonas padinae</name>
    <dbReference type="NCBI Taxonomy" id="1714359"/>
    <lineage>
        <taxon>Bacteria</taxon>
        <taxon>Pseudomonadati</taxon>
        <taxon>Pseudomonadota</taxon>
        <taxon>Gammaproteobacteria</taxon>
        <taxon>Lysobacterales</taxon>
        <taxon>Lysobacteraceae</taxon>
        <taxon>Luteimonas</taxon>
    </lineage>
</organism>
<proteinExistence type="predicted"/>
<evidence type="ECO:0000256" key="1">
    <source>
        <dbReference type="ARBA" id="ARBA00022649"/>
    </source>
</evidence>
<keyword evidence="1" id="KW-1277">Toxin-antitoxin system</keyword>
<comment type="caution">
    <text evidence="2">The sequence shown here is derived from an EMBL/GenBank/DDBJ whole genome shotgun (WGS) entry which is preliminary data.</text>
</comment>
<gene>
    <name evidence="2" type="ORF">ACFFFU_05065</name>
</gene>
<dbReference type="Proteomes" id="UP001589898">
    <property type="component" value="Unassembled WGS sequence"/>
</dbReference>
<evidence type="ECO:0000313" key="3">
    <source>
        <dbReference type="Proteomes" id="UP001589898"/>
    </source>
</evidence>
<dbReference type="InterPro" id="IPR035093">
    <property type="entry name" value="RelE/ParE_toxin_dom_sf"/>
</dbReference>
<accession>A0ABV6SUK3</accession>
<dbReference type="RefSeq" id="WP_189499385.1">
    <property type="nucleotide sequence ID" value="NZ_BMZT01000016.1"/>
</dbReference>